<evidence type="ECO:0000313" key="1">
    <source>
        <dbReference type="EMBL" id="KAI4866055.1"/>
    </source>
</evidence>
<dbReference type="EMBL" id="MU393463">
    <property type="protein sequence ID" value="KAI4866055.1"/>
    <property type="molecule type" value="Genomic_DNA"/>
</dbReference>
<keyword evidence="2" id="KW-1185">Reference proteome</keyword>
<proteinExistence type="predicted"/>
<evidence type="ECO:0000313" key="2">
    <source>
        <dbReference type="Proteomes" id="UP001497700"/>
    </source>
</evidence>
<sequence length="315" mass="33926">MALTIKVGIVGATGKTGRSVVNGLLASETDFSITALARPSSIDSAANAELKGRGIHVVAADLTGPKEDLVKVLAGIDVVISCIVFSSLEDQIPLAEAAKQAGVGRFVPCDFSTPTTRGVMDLYDQKNDVLAAVQRLHLPYTVIDVGWWNENTVPAVPSGRTDHAVNKLMDVIPGDGTVPVAYTSVSDVGVYVAKIVADPRTLNKKVFAYTEVLTGNQVAELMDEVSGEKSKRNYLPAEDIRNNVVSARSVLEKNPTDPSAKLTLFLNQYMDSWGLRGENTPEYASYLGYLDAKELYPGIKGKTMRTFFQEILSGK</sequence>
<dbReference type="Proteomes" id="UP001497700">
    <property type="component" value="Unassembled WGS sequence"/>
</dbReference>
<comment type="caution">
    <text evidence="1">The sequence shown here is derived from an EMBL/GenBank/DDBJ whole genome shotgun (WGS) entry which is preliminary data.</text>
</comment>
<accession>A0ACB9Z4G7</accession>
<name>A0ACB9Z4G7_9PEZI</name>
<protein>
    <submittedName>
        <fullName evidence="1">Isoflavone reductase family protein</fullName>
    </submittedName>
</protein>
<reference evidence="1 2" key="1">
    <citation type="journal article" date="2022" name="New Phytol.">
        <title>Ecological generalism drives hyperdiversity of secondary metabolite gene clusters in xylarialean endophytes.</title>
        <authorList>
            <person name="Franco M.E.E."/>
            <person name="Wisecaver J.H."/>
            <person name="Arnold A.E."/>
            <person name="Ju Y.M."/>
            <person name="Slot J.C."/>
            <person name="Ahrendt S."/>
            <person name="Moore L.P."/>
            <person name="Eastman K.E."/>
            <person name="Scott K."/>
            <person name="Konkel Z."/>
            <person name="Mondo S.J."/>
            <person name="Kuo A."/>
            <person name="Hayes R.D."/>
            <person name="Haridas S."/>
            <person name="Andreopoulos B."/>
            <person name="Riley R."/>
            <person name="LaButti K."/>
            <person name="Pangilinan J."/>
            <person name="Lipzen A."/>
            <person name="Amirebrahimi M."/>
            <person name="Yan J."/>
            <person name="Adam C."/>
            <person name="Keymanesh K."/>
            <person name="Ng V."/>
            <person name="Louie K."/>
            <person name="Northen T."/>
            <person name="Drula E."/>
            <person name="Henrissat B."/>
            <person name="Hsieh H.M."/>
            <person name="Youens-Clark K."/>
            <person name="Lutzoni F."/>
            <person name="Miadlikowska J."/>
            <person name="Eastwood D.C."/>
            <person name="Hamelin R.C."/>
            <person name="Grigoriev I.V."/>
            <person name="U'Ren J.M."/>
        </authorList>
    </citation>
    <scope>NUCLEOTIDE SEQUENCE [LARGE SCALE GENOMIC DNA]</scope>
    <source>
        <strain evidence="1 2">CBS 119005</strain>
    </source>
</reference>
<gene>
    <name evidence="1" type="ORF">F4820DRAFT_267861</name>
</gene>
<organism evidence="1 2">
    <name type="scientific">Hypoxylon rubiginosum</name>
    <dbReference type="NCBI Taxonomy" id="110542"/>
    <lineage>
        <taxon>Eukaryota</taxon>
        <taxon>Fungi</taxon>
        <taxon>Dikarya</taxon>
        <taxon>Ascomycota</taxon>
        <taxon>Pezizomycotina</taxon>
        <taxon>Sordariomycetes</taxon>
        <taxon>Xylariomycetidae</taxon>
        <taxon>Xylariales</taxon>
        <taxon>Hypoxylaceae</taxon>
        <taxon>Hypoxylon</taxon>
    </lineage>
</organism>